<dbReference type="CDD" id="cd04301">
    <property type="entry name" value="NAT_SF"/>
    <property type="match status" value="1"/>
</dbReference>
<gene>
    <name evidence="4" type="ORF">JOF36_004193</name>
</gene>
<dbReference type="PROSITE" id="PS51186">
    <property type="entry name" value="GNAT"/>
    <property type="match status" value="1"/>
</dbReference>
<sequence>MLIRVATSADAAAMARVVATVAAEGSIGAEPPVDIDARARQFREMLENPGAGGLWVLDDQGRVVGLAGAHDSGPVGVLSVGMALLTQARGQGAGRALLDTLLDHARACGAHKVDLEVWPDNARAIAMYTRAGFQVEGVRRAHYRRRDGSLRSTLLMAHLLDEEPGRR</sequence>
<comment type="caution">
    <text evidence="4">The sequence shown here is derived from an EMBL/GenBank/DDBJ whole genome shotgun (WGS) entry which is preliminary data.</text>
</comment>
<dbReference type="InterPro" id="IPR000182">
    <property type="entry name" value="GNAT_dom"/>
</dbReference>
<organism evidence="4 5">
    <name type="scientific">Pseudonocardia parietis</name>
    <dbReference type="NCBI Taxonomy" id="570936"/>
    <lineage>
        <taxon>Bacteria</taxon>
        <taxon>Bacillati</taxon>
        <taxon>Actinomycetota</taxon>
        <taxon>Actinomycetes</taxon>
        <taxon>Pseudonocardiales</taxon>
        <taxon>Pseudonocardiaceae</taxon>
        <taxon>Pseudonocardia</taxon>
    </lineage>
</organism>
<dbReference type="Gene3D" id="3.40.630.30">
    <property type="match status" value="1"/>
</dbReference>
<dbReference type="Proteomes" id="UP001519295">
    <property type="component" value="Unassembled WGS sequence"/>
</dbReference>
<accession>A0ABS4VX32</accession>
<keyword evidence="1" id="KW-0808">Transferase</keyword>
<proteinExistence type="predicted"/>
<dbReference type="PANTHER" id="PTHR43877">
    <property type="entry name" value="AMINOALKYLPHOSPHONATE N-ACETYLTRANSFERASE-RELATED-RELATED"/>
    <property type="match status" value="1"/>
</dbReference>
<dbReference type="RefSeq" id="WP_210029726.1">
    <property type="nucleotide sequence ID" value="NZ_JAGINU010000001.1"/>
</dbReference>
<dbReference type="SUPFAM" id="SSF55729">
    <property type="entry name" value="Acyl-CoA N-acyltransferases (Nat)"/>
    <property type="match status" value="1"/>
</dbReference>
<evidence type="ECO:0000313" key="5">
    <source>
        <dbReference type="Proteomes" id="UP001519295"/>
    </source>
</evidence>
<name>A0ABS4VX32_9PSEU</name>
<dbReference type="Pfam" id="PF00583">
    <property type="entry name" value="Acetyltransf_1"/>
    <property type="match status" value="1"/>
</dbReference>
<evidence type="ECO:0000256" key="1">
    <source>
        <dbReference type="ARBA" id="ARBA00022679"/>
    </source>
</evidence>
<dbReference type="InterPro" id="IPR016181">
    <property type="entry name" value="Acyl_CoA_acyltransferase"/>
</dbReference>
<evidence type="ECO:0000256" key="2">
    <source>
        <dbReference type="ARBA" id="ARBA00023315"/>
    </source>
</evidence>
<keyword evidence="5" id="KW-1185">Reference proteome</keyword>
<dbReference type="InterPro" id="IPR050832">
    <property type="entry name" value="Bact_Acetyltransf"/>
</dbReference>
<protein>
    <submittedName>
        <fullName evidence="4">RimJ/RimL family protein N-acetyltransferase</fullName>
    </submittedName>
</protein>
<feature type="domain" description="N-acetyltransferase" evidence="3">
    <location>
        <begin position="1"/>
        <end position="161"/>
    </location>
</feature>
<evidence type="ECO:0000259" key="3">
    <source>
        <dbReference type="PROSITE" id="PS51186"/>
    </source>
</evidence>
<keyword evidence="2" id="KW-0012">Acyltransferase</keyword>
<reference evidence="4 5" key="1">
    <citation type="submission" date="2021-03" db="EMBL/GenBank/DDBJ databases">
        <title>Sequencing the genomes of 1000 actinobacteria strains.</title>
        <authorList>
            <person name="Klenk H.-P."/>
        </authorList>
    </citation>
    <scope>NUCLEOTIDE SEQUENCE [LARGE SCALE GENOMIC DNA]</scope>
    <source>
        <strain evidence="4 5">DSM 45256</strain>
    </source>
</reference>
<dbReference type="EMBL" id="JAGINU010000001">
    <property type="protein sequence ID" value="MBP2368497.1"/>
    <property type="molecule type" value="Genomic_DNA"/>
</dbReference>
<evidence type="ECO:0000313" key="4">
    <source>
        <dbReference type="EMBL" id="MBP2368497.1"/>
    </source>
</evidence>